<sequence>MPIASLLLLLASAQSAGVGPIEVTPTTIDIAGADHKMTLPCKGRAVIIAGSGHVIRLTGTCASLDVSGADNKVTANLAPGGLLTVAGSDHEVRYFSSGEVRRDLTGAGNRVEPAGKALD</sequence>
<feature type="chain" id="PRO_5015181588" description="DUF3060 domain-containing protein" evidence="1">
    <location>
        <begin position="17"/>
        <end position="119"/>
    </location>
</feature>
<comment type="caution">
    <text evidence="2">The sequence shown here is derived from an EMBL/GenBank/DDBJ whole genome shotgun (WGS) entry which is preliminary data.</text>
</comment>
<evidence type="ECO:0000313" key="3">
    <source>
        <dbReference type="Proteomes" id="UP000241167"/>
    </source>
</evidence>
<keyword evidence="1" id="KW-0732">Signal</keyword>
<organism evidence="2 3">
    <name type="scientific">Allosphingosinicella deserti</name>
    <dbReference type="NCBI Taxonomy" id="2116704"/>
    <lineage>
        <taxon>Bacteria</taxon>
        <taxon>Pseudomonadati</taxon>
        <taxon>Pseudomonadota</taxon>
        <taxon>Alphaproteobacteria</taxon>
        <taxon>Sphingomonadales</taxon>
        <taxon>Sphingomonadaceae</taxon>
        <taxon>Allosphingosinicella</taxon>
    </lineage>
</organism>
<keyword evidence="3" id="KW-1185">Reference proteome</keyword>
<dbReference type="RefSeq" id="WP_106511046.1">
    <property type="nucleotide sequence ID" value="NZ_PXYI01000001.1"/>
</dbReference>
<gene>
    <name evidence="2" type="ORF">C7I55_01060</name>
</gene>
<dbReference type="OrthoDB" id="7206506at2"/>
<name>A0A2P7QYJ0_9SPHN</name>
<evidence type="ECO:0000313" key="2">
    <source>
        <dbReference type="EMBL" id="PSJ43025.1"/>
    </source>
</evidence>
<dbReference type="InterPro" id="IPR021417">
    <property type="entry name" value="DUF3060"/>
</dbReference>
<dbReference type="EMBL" id="PXYI01000001">
    <property type="protein sequence ID" value="PSJ43025.1"/>
    <property type="molecule type" value="Genomic_DNA"/>
</dbReference>
<dbReference type="Proteomes" id="UP000241167">
    <property type="component" value="Unassembled WGS sequence"/>
</dbReference>
<evidence type="ECO:0008006" key="4">
    <source>
        <dbReference type="Google" id="ProtNLM"/>
    </source>
</evidence>
<proteinExistence type="predicted"/>
<accession>A0A2P7QYJ0</accession>
<reference evidence="2 3" key="1">
    <citation type="submission" date="2018-03" db="EMBL/GenBank/DDBJ databases">
        <title>The draft genome of Sphingosinicella sp. GL-C-18.</title>
        <authorList>
            <person name="Liu L."/>
            <person name="Li L."/>
            <person name="Liang L."/>
            <person name="Zhang X."/>
            <person name="Wang T."/>
        </authorList>
    </citation>
    <scope>NUCLEOTIDE SEQUENCE [LARGE SCALE GENOMIC DNA]</scope>
    <source>
        <strain evidence="2 3">GL-C-18</strain>
    </source>
</reference>
<protein>
    <recommendedName>
        <fullName evidence="4">DUF3060 domain-containing protein</fullName>
    </recommendedName>
</protein>
<evidence type="ECO:0000256" key="1">
    <source>
        <dbReference type="SAM" id="SignalP"/>
    </source>
</evidence>
<feature type="signal peptide" evidence="1">
    <location>
        <begin position="1"/>
        <end position="16"/>
    </location>
</feature>
<dbReference type="Pfam" id="PF11259">
    <property type="entry name" value="DUF3060"/>
    <property type="match status" value="1"/>
</dbReference>
<dbReference type="AlphaFoldDB" id="A0A2P7QYJ0"/>